<feature type="non-terminal residue" evidence="2">
    <location>
        <position position="1"/>
    </location>
</feature>
<evidence type="ECO:0000256" key="1">
    <source>
        <dbReference type="SAM" id="MobiDB-lite"/>
    </source>
</evidence>
<evidence type="ECO:0000313" key="2">
    <source>
        <dbReference type="EMBL" id="KKL71626.1"/>
    </source>
</evidence>
<dbReference type="AlphaFoldDB" id="A0A0F9EZI3"/>
<reference evidence="2" key="1">
    <citation type="journal article" date="2015" name="Nature">
        <title>Complex archaea that bridge the gap between prokaryotes and eukaryotes.</title>
        <authorList>
            <person name="Spang A."/>
            <person name="Saw J.H."/>
            <person name="Jorgensen S.L."/>
            <person name="Zaremba-Niedzwiedzka K."/>
            <person name="Martijn J."/>
            <person name="Lind A.E."/>
            <person name="van Eijk R."/>
            <person name="Schleper C."/>
            <person name="Guy L."/>
            <person name="Ettema T.J."/>
        </authorList>
    </citation>
    <scope>NUCLEOTIDE SEQUENCE</scope>
</reference>
<feature type="non-terminal residue" evidence="2">
    <location>
        <position position="684"/>
    </location>
</feature>
<dbReference type="EMBL" id="LAZR01025533">
    <property type="protein sequence ID" value="KKL71626.1"/>
    <property type="molecule type" value="Genomic_DNA"/>
</dbReference>
<name>A0A0F9EZI3_9ZZZZ</name>
<feature type="region of interest" description="Disordered" evidence="1">
    <location>
        <begin position="259"/>
        <end position="289"/>
    </location>
</feature>
<accession>A0A0F9EZI3</accession>
<comment type="caution">
    <text evidence="2">The sequence shown here is derived from an EMBL/GenBank/DDBJ whole genome shotgun (WGS) entry which is preliminary data.</text>
</comment>
<gene>
    <name evidence="2" type="ORF">LCGC14_2093030</name>
</gene>
<sequence>VQEEASTEDDVSEYVIVSEPSPEDDKMAALKAKMRAQKQAAAQGYKAGLAMGKEKALELKAKYKTLGEWRKEFRKYVKAALPADVQGTMLTALEGIKSERSYEKALQRLIAKIEQVQTKQALTRLTKQVKKITKKWGRRGTFGGYKLLPQYEKILTDLMGWFTTKREMAEDVRANLNELLQWAIDEQAALEAKGQTDTPYQQFEVVPTIRRLQKELGDVSVVKWPAEKIDQITDALLTIVYQHLYEREAFNEAMKRRLDADSAQGTEDVSGAAGRPQEPGVAVGPDVPKGIGERALGETKALVGRHNYNLSTLAKIMSGMKEKGPVWRRLAGALEAGVGRAIEHKFATKDMITTLMKEKGITDLELMSWSKLLRRASWQGPAWLKKLANLDIDVEGKTAEFVATKFINVTLKSGKALKLSVAEALDVYMHTRNPDNYKVLTGKNGVSFYGKPVKEGQVFTPDDVANITEALFEAAPKARDFIEIMETSLAYQQDIINITSRHLLGYDLATLPGYWHIRRLLPRVARGKKAAFTYETVEGRSHWKERVGGPHPLVLGDALNHLIETIEVGAEYVGMAEPLRNAKTMLSDKNFRDAAEKKGFGKYLTDISWQIGQLEKSSSEKQWAERWLAGWTRNVTRAIFGFNLRIAAQQEVSVFLALAKIPFKYTTALRPTISAAVVSRIEEW</sequence>
<organism evidence="2">
    <name type="scientific">marine sediment metagenome</name>
    <dbReference type="NCBI Taxonomy" id="412755"/>
    <lineage>
        <taxon>unclassified sequences</taxon>
        <taxon>metagenomes</taxon>
        <taxon>ecological metagenomes</taxon>
    </lineage>
</organism>
<protein>
    <submittedName>
        <fullName evidence="2">Uncharacterized protein</fullName>
    </submittedName>
</protein>
<proteinExistence type="predicted"/>